<dbReference type="AlphaFoldDB" id="Q54B87"/>
<organism evidence="2 3">
    <name type="scientific">Dictyostelium discoideum</name>
    <name type="common">Social amoeba</name>
    <dbReference type="NCBI Taxonomy" id="44689"/>
    <lineage>
        <taxon>Eukaryota</taxon>
        <taxon>Amoebozoa</taxon>
        <taxon>Evosea</taxon>
        <taxon>Eumycetozoa</taxon>
        <taxon>Dictyostelia</taxon>
        <taxon>Dictyosteliales</taxon>
        <taxon>Dictyosteliaceae</taxon>
        <taxon>Dictyostelium</taxon>
    </lineage>
</organism>
<dbReference type="dictyBase" id="DDB_G0293836"/>
<comment type="caution">
    <text evidence="2">The sequence shown here is derived from an EMBL/GenBank/DDBJ whole genome shotgun (WGS) entry which is preliminary data.</text>
</comment>
<dbReference type="Proteomes" id="UP000002195">
    <property type="component" value="Unassembled WGS sequence"/>
</dbReference>
<sequence>MKVLNFIILLFISCLFINYSKSQDETPITLIVNPNNNNTYIVGEKCGIDTFTCNSISDAVAYFNSIAVLVDNGTIYQQLNIKLSNGTYGIKESQVNLFLFNCTISPLDEGVSNVIFNGYQNPLNQTQSMISVHGNGEGTTSVLISGITFLYFNHSICNIVSIDTYINVTFDQCNFDGYQVQSNTHMISFSRINPPDNATIPTSCLIISNSNIFNTGGNNNTSSFSNSDIISVSGLNVTLYNVYINSIINSLPQSVLKVDSSYTNITNCKFSNIYTSLGVVYGFSSNITFYNSTFDRLSAVSGPGLFNHIASNSYNSTFTMAYCLVSNCYSPTSAGVILLNNPFSVALPNNYIMYSSFNYNNGSSGGVLYSTTVPVNFDNCIFDSNSAVMGSIAQVIKTSLSVSYSTILISNSSNLHSIALGGTFVSWYSDATFTFNTFSGKLVSFECTNSTIVIENSKNLNPYYNCYSCKQIFVNSNSICKGSSTTSTLNFGSDSSNSNSFKLIPNFSILILLITIITISFNF</sequence>
<gene>
    <name evidence="2" type="ORF">DDB_G0293836</name>
</gene>
<protein>
    <submittedName>
        <fullName evidence="2">Uncharacterized protein</fullName>
    </submittedName>
</protein>
<dbReference type="InParanoid" id="Q54B87"/>
<keyword evidence="3" id="KW-1185">Reference proteome</keyword>
<dbReference type="PhylomeDB" id="Q54B87"/>
<dbReference type="PaxDb" id="44689-DDB0238761"/>
<dbReference type="PANTHER" id="PTHR31318">
    <property type="entry name" value="EXPRESSED PROTEIN-RELATED"/>
    <property type="match status" value="1"/>
</dbReference>
<evidence type="ECO:0000313" key="2">
    <source>
        <dbReference type="EMBL" id="EAL60521.1"/>
    </source>
</evidence>
<evidence type="ECO:0000313" key="3">
    <source>
        <dbReference type="Proteomes" id="UP000002195"/>
    </source>
</evidence>
<dbReference type="VEuPathDB" id="AmoebaDB:DDB_G0293836"/>
<dbReference type="KEGG" id="ddi:DDB_G0293836"/>
<proteinExistence type="predicted"/>
<dbReference type="GeneID" id="8629441"/>
<name>Q54B87_DICDI</name>
<dbReference type="EMBL" id="AAFI02000222">
    <property type="protein sequence ID" value="EAL60521.1"/>
    <property type="molecule type" value="Genomic_DNA"/>
</dbReference>
<accession>Q54B87</accession>
<dbReference type="RefSeq" id="XP_628933.1">
    <property type="nucleotide sequence ID" value="XM_628931.1"/>
</dbReference>
<feature type="chain" id="PRO_5004249759" evidence="1">
    <location>
        <begin position="23"/>
        <end position="523"/>
    </location>
</feature>
<feature type="signal peptide" evidence="1">
    <location>
        <begin position="1"/>
        <end position="22"/>
    </location>
</feature>
<keyword evidence="1" id="KW-0732">Signal</keyword>
<dbReference type="HOGENOM" id="CLU_469661_0_0_1"/>
<reference evidence="2 3" key="1">
    <citation type="journal article" date="2005" name="Nature">
        <title>The genome of the social amoeba Dictyostelium discoideum.</title>
        <authorList>
            <consortium name="The Dictyostelium discoideum Sequencing Consortium"/>
            <person name="Eichinger L."/>
            <person name="Pachebat J.A."/>
            <person name="Glockner G."/>
            <person name="Rajandream M.A."/>
            <person name="Sucgang R."/>
            <person name="Berriman M."/>
            <person name="Song J."/>
            <person name="Olsen R."/>
            <person name="Szafranski K."/>
            <person name="Xu Q."/>
            <person name="Tunggal B."/>
            <person name="Kummerfeld S."/>
            <person name="Madera M."/>
            <person name="Konfortov B.A."/>
            <person name="Rivero F."/>
            <person name="Bankier A.T."/>
            <person name="Lehmann R."/>
            <person name="Hamlin N."/>
            <person name="Davies R."/>
            <person name="Gaudet P."/>
            <person name="Fey P."/>
            <person name="Pilcher K."/>
            <person name="Chen G."/>
            <person name="Saunders D."/>
            <person name="Sodergren E."/>
            <person name="Davis P."/>
            <person name="Kerhornou A."/>
            <person name="Nie X."/>
            <person name="Hall N."/>
            <person name="Anjard C."/>
            <person name="Hemphill L."/>
            <person name="Bason N."/>
            <person name="Farbrother P."/>
            <person name="Desany B."/>
            <person name="Just E."/>
            <person name="Morio T."/>
            <person name="Rost R."/>
            <person name="Churcher C."/>
            <person name="Cooper J."/>
            <person name="Haydock S."/>
            <person name="van Driessche N."/>
            <person name="Cronin A."/>
            <person name="Goodhead I."/>
            <person name="Muzny D."/>
            <person name="Mourier T."/>
            <person name="Pain A."/>
            <person name="Lu M."/>
            <person name="Harper D."/>
            <person name="Lindsay R."/>
            <person name="Hauser H."/>
            <person name="James K."/>
            <person name="Quiles M."/>
            <person name="Madan Babu M."/>
            <person name="Saito T."/>
            <person name="Buchrieser C."/>
            <person name="Wardroper A."/>
            <person name="Felder M."/>
            <person name="Thangavelu M."/>
            <person name="Johnson D."/>
            <person name="Knights A."/>
            <person name="Loulseged H."/>
            <person name="Mungall K."/>
            <person name="Oliver K."/>
            <person name="Price C."/>
            <person name="Quail M.A."/>
            <person name="Urushihara H."/>
            <person name="Hernandez J."/>
            <person name="Rabbinowitsch E."/>
            <person name="Steffen D."/>
            <person name="Sanders M."/>
            <person name="Ma J."/>
            <person name="Kohara Y."/>
            <person name="Sharp S."/>
            <person name="Simmonds M."/>
            <person name="Spiegler S."/>
            <person name="Tivey A."/>
            <person name="Sugano S."/>
            <person name="White B."/>
            <person name="Walker D."/>
            <person name="Woodward J."/>
            <person name="Winckler T."/>
            <person name="Tanaka Y."/>
            <person name="Shaulsky G."/>
            <person name="Schleicher M."/>
            <person name="Weinstock G."/>
            <person name="Rosenthal A."/>
            <person name="Cox E.C."/>
            <person name="Chisholm R.L."/>
            <person name="Gibbs R."/>
            <person name="Loomis W.F."/>
            <person name="Platzer M."/>
            <person name="Kay R.R."/>
            <person name="Williams J."/>
            <person name="Dear P.H."/>
            <person name="Noegel A.A."/>
            <person name="Barrell B."/>
            <person name="Kuspa A."/>
        </authorList>
    </citation>
    <scope>NUCLEOTIDE SEQUENCE [LARGE SCALE GENOMIC DNA]</scope>
    <source>
        <strain evidence="2 3">AX4</strain>
    </source>
</reference>
<dbReference type="PANTHER" id="PTHR31318:SF2">
    <property type="entry name" value="PECTIN LYASE-LIKE FAMILY PROTEIN-RELATED"/>
    <property type="match status" value="1"/>
</dbReference>
<evidence type="ECO:0000256" key="1">
    <source>
        <dbReference type="SAM" id="SignalP"/>
    </source>
</evidence>